<sequence length="209" mass="22154">MRLPLILSAAALSLASPALAAKLPPLRAEYAAVQTLVVNSAKTEAKLAHSRGKERRETTVDGLANLLLLRPDKAKAWVVQPESGMAMELTPMDPEIGIDPSALATLEGEPAGKEKVAGLDTVKYRVQDVFAEGGGFDGHVWSTEDGIYAKVEGTATDGGEPVAVRMELREVKRGRQDPALFELPAGVRLMDMGTLPDRVPAPPATPGKP</sequence>
<gene>
    <name evidence="2" type="ORF">HHL28_06625</name>
</gene>
<evidence type="ECO:0008006" key="4">
    <source>
        <dbReference type="Google" id="ProtNLM"/>
    </source>
</evidence>
<protein>
    <recommendedName>
        <fullName evidence="4">DUF4412 domain-containing protein</fullName>
    </recommendedName>
</protein>
<evidence type="ECO:0000313" key="3">
    <source>
        <dbReference type="Proteomes" id="UP000501891"/>
    </source>
</evidence>
<feature type="signal peptide" evidence="1">
    <location>
        <begin position="1"/>
        <end position="20"/>
    </location>
</feature>
<feature type="chain" id="PRO_5032437935" description="DUF4412 domain-containing protein" evidence="1">
    <location>
        <begin position="21"/>
        <end position="209"/>
    </location>
</feature>
<dbReference type="EMBL" id="CP051775">
    <property type="protein sequence ID" value="QJE72804.1"/>
    <property type="molecule type" value="Genomic_DNA"/>
</dbReference>
<dbReference type="AlphaFoldDB" id="A0A858R616"/>
<proteinExistence type="predicted"/>
<evidence type="ECO:0000313" key="2">
    <source>
        <dbReference type="EMBL" id="QJE72804.1"/>
    </source>
</evidence>
<keyword evidence="1" id="KW-0732">Signal</keyword>
<reference evidence="2" key="1">
    <citation type="submission" date="2020-04" db="EMBL/GenBank/DDBJ databases">
        <title>A desert anoxygenic phototrophic bacterium fixes CO2 using RubisCO under aerobic conditions.</title>
        <authorList>
            <person name="Tang K."/>
        </authorList>
    </citation>
    <scope>NUCLEOTIDE SEQUENCE [LARGE SCALE GENOMIC DNA]</scope>
    <source>
        <strain evidence="2">MIMtkB3</strain>
    </source>
</reference>
<evidence type="ECO:0000256" key="1">
    <source>
        <dbReference type="SAM" id="SignalP"/>
    </source>
</evidence>
<dbReference type="KEGG" id="acru:HHL28_06625"/>
<accession>A0A858R616</accession>
<organism evidence="2 3">
    <name type="scientific">Aerophototrophica crusticola</name>
    <dbReference type="NCBI Taxonomy" id="1709002"/>
    <lineage>
        <taxon>Bacteria</taxon>
        <taxon>Pseudomonadati</taxon>
        <taxon>Pseudomonadota</taxon>
        <taxon>Alphaproteobacteria</taxon>
        <taxon>Rhodospirillales</taxon>
        <taxon>Rhodospirillaceae</taxon>
        <taxon>Aerophototrophica</taxon>
    </lineage>
</organism>
<keyword evidence="3" id="KW-1185">Reference proteome</keyword>
<dbReference type="Proteomes" id="UP000501891">
    <property type="component" value="Chromosome"/>
</dbReference>
<name>A0A858R616_9PROT</name>